<accession>A0A812RN74</accession>
<sequence length="358" mass="40146">MPRLQLRFRLREGPVISEGQIAFQPKLFCDAYGGQLYLEATGHHAIRQLLPNCPHALPPHCLLLRSEAGEAKVVAPLGVLKRQRSYPEPFSTKVSLHIFDDEFLCPTAAYDLPLATGTDLKCPSLLSALWLLLCRLLQLDYEGAAKLLPFVSVASAEGRLRHDEALVFRMALTDTSDRSPDAVAIRLRLVQATVATVQPDEDLARCAFADAGSYISHLTHVSQSCCMSLDEELELWTSLSSMKSELEHTNRFIDWRRSVLLSWKQKASQVDVEWTRECPGAWLSTVFNEEERAAYLQNPPLTDIDCIGIKGQPLLECSKFKAADWPVLLESVQGVALKDGLPLAEQHQERERRRETDT</sequence>
<dbReference type="Proteomes" id="UP000604046">
    <property type="component" value="Unassembled WGS sequence"/>
</dbReference>
<dbReference type="AlphaFoldDB" id="A0A812RN74"/>
<keyword evidence="2" id="KW-1185">Reference proteome</keyword>
<dbReference type="EMBL" id="CAJNDS010002354">
    <property type="protein sequence ID" value="CAE7446184.1"/>
    <property type="molecule type" value="Genomic_DNA"/>
</dbReference>
<proteinExistence type="predicted"/>
<dbReference type="OrthoDB" id="420407at2759"/>
<evidence type="ECO:0000313" key="2">
    <source>
        <dbReference type="Proteomes" id="UP000604046"/>
    </source>
</evidence>
<evidence type="ECO:0000313" key="1">
    <source>
        <dbReference type="EMBL" id="CAE7446184.1"/>
    </source>
</evidence>
<comment type="caution">
    <text evidence="1">The sequence shown here is derived from an EMBL/GenBank/DDBJ whole genome shotgun (WGS) entry which is preliminary data.</text>
</comment>
<protein>
    <submittedName>
        <fullName evidence="1">Uncharacterized protein</fullName>
    </submittedName>
</protein>
<name>A0A812RN74_9DINO</name>
<gene>
    <name evidence="1" type="ORF">SNAT2548_LOCUS24313</name>
</gene>
<reference evidence="1" key="1">
    <citation type="submission" date="2021-02" db="EMBL/GenBank/DDBJ databases">
        <authorList>
            <person name="Dougan E. K."/>
            <person name="Rhodes N."/>
            <person name="Thang M."/>
            <person name="Chan C."/>
        </authorList>
    </citation>
    <scope>NUCLEOTIDE SEQUENCE</scope>
</reference>
<organism evidence="1 2">
    <name type="scientific">Symbiodinium natans</name>
    <dbReference type="NCBI Taxonomy" id="878477"/>
    <lineage>
        <taxon>Eukaryota</taxon>
        <taxon>Sar</taxon>
        <taxon>Alveolata</taxon>
        <taxon>Dinophyceae</taxon>
        <taxon>Suessiales</taxon>
        <taxon>Symbiodiniaceae</taxon>
        <taxon>Symbiodinium</taxon>
    </lineage>
</organism>